<dbReference type="PROSITE" id="PS51257">
    <property type="entry name" value="PROKAR_LIPOPROTEIN"/>
    <property type="match status" value="1"/>
</dbReference>
<organism evidence="3 4">
    <name type="scientific">Eiseniibacteriota bacterium</name>
    <dbReference type="NCBI Taxonomy" id="2212470"/>
    <lineage>
        <taxon>Bacteria</taxon>
        <taxon>Candidatus Eiseniibacteriota</taxon>
    </lineage>
</organism>
<protein>
    <submittedName>
        <fullName evidence="3">Uncharacterized protein</fullName>
    </submittedName>
</protein>
<gene>
    <name evidence="3" type="ORF">HKN21_10205</name>
</gene>
<comment type="caution">
    <text evidence="3">The sequence shown here is derived from an EMBL/GenBank/DDBJ whole genome shotgun (WGS) entry which is preliminary data.</text>
</comment>
<dbReference type="AlphaFoldDB" id="A0A7Y2E8I5"/>
<proteinExistence type="predicted"/>
<evidence type="ECO:0000313" key="3">
    <source>
        <dbReference type="EMBL" id="NNF07121.1"/>
    </source>
</evidence>
<keyword evidence="2" id="KW-0732">Signal</keyword>
<feature type="region of interest" description="Disordered" evidence="1">
    <location>
        <begin position="212"/>
        <end position="257"/>
    </location>
</feature>
<name>A0A7Y2E8I5_UNCEI</name>
<feature type="compositionally biased region" description="Gly residues" evidence="1">
    <location>
        <begin position="221"/>
        <end position="252"/>
    </location>
</feature>
<feature type="chain" id="PRO_5030981960" evidence="2">
    <location>
        <begin position="25"/>
        <end position="268"/>
    </location>
</feature>
<dbReference type="Proteomes" id="UP000547674">
    <property type="component" value="Unassembled WGS sequence"/>
</dbReference>
<evidence type="ECO:0000256" key="1">
    <source>
        <dbReference type="SAM" id="MobiDB-lite"/>
    </source>
</evidence>
<feature type="signal peptide" evidence="2">
    <location>
        <begin position="1"/>
        <end position="24"/>
    </location>
</feature>
<accession>A0A7Y2E8I5</accession>
<dbReference type="EMBL" id="JABDJR010000406">
    <property type="protein sequence ID" value="NNF07121.1"/>
    <property type="molecule type" value="Genomic_DNA"/>
</dbReference>
<reference evidence="3 4" key="1">
    <citation type="submission" date="2020-03" db="EMBL/GenBank/DDBJ databases">
        <title>Metabolic flexibility allows generalist bacteria to become dominant in a frequently disturbed ecosystem.</title>
        <authorList>
            <person name="Chen Y.-J."/>
            <person name="Leung P.M."/>
            <person name="Bay S.K."/>
            <person name="Hugenholtz P."/>
            <person name="Kessler A.J."/>
            <person name="Shelley G."/>
            <person name="Waite D.W."/>
            <person name="Cook P.L."/>
            <person name="Greening C."/>
        </authorList>
    </citation>
    <scope>NUCLEOTIDE SEQUENCE [LARGE SCALE GENOMIC DNA]</scope>
    <source>
        <strain evidence="3">SS_bin_28</strain>
    </source>
</reference>
<evidence type="ECO:0000256" key="2">
    <source>
        <dbReference type="SAM" id="SignalP"/>
    </source>
</evidence>
<evidence type="ECO:0000313" key="4">
    <source>
        <dbReference type="Proteomes" id="UP000547674"/>
    </source>
</evidence>
<sequence length="268" mass="28546">MKRSTLQYVAPIFMVTLLTSCAGAAPVASQWPPHPIEMNGHREAWQEEVSLREAGLTVSVSNDDDFIYISLQTSEERVRRQMLMEGFIVWIDPAGGSKEKFGVRYPLGAALTEPDLRPSGPPGAGEPPALSEMVLTKMLAEWEILVDGDHRGSRMFVGEVPELLGKIQHDSDFMSYELRIPIVRDPEATYGVEVASGSDIGIGFQTADRVRQGAGPRVRAGGMGAGRGGGGRRGGGANPGGGVPRAGRGSGGPEPVEAWIKVSLAKPS</sequence>